<evidence type="ECO:0000313" key="1">
    <source>
        <dbReference type="EMBL" id="SDY06174.1"/>
    </source>
</evidence>
<name>A0A1H3GUL2_9FLAO</name>
<sequence>MEYFHPFSNELFERKWKAKTNKERFKGGAFIDPEDEQWKQNSKDLYFKSILEFDPWEEPHGAKRKIQLIAQSFFD</sequence>
<dbReference type="RefSeq" id="WP_091435327.1">
    <property type="nucleotide sequence ID" value="NZ_FNMV01000027.1"/>
</dbReference>
<reference evidence="2" key="1">
    <citation type="submission" date="2016-10" db="EMBL/GenBank/DDBJ databases">
        <authorList>
            <person name="Varghese N."/>
            <person name="Submissions S."/>
        </authorList>
    </citation>
    <scope>NUCLEOTIDE SEQUENCE [LARGE SCALE GENOMIC DNA]</scope>
    <source>
        <strain evidence="2">DSM 15718</strain>
    </source>
</reference>
<proteinExistence type="predicted"/>
<protein>
    <submittedName>
        <fullName evidence="1">Uncharacterized protein</fullName>
    </submittedName>
</protein>
<accession>A0A1H3GUL2</accession>
<organism evidence="1 2">
    <name type="scientific">Flavobacterium degerlachei</name>
    <dbReference type="NCBI Taxonomy" id="229203"/>
    <lineage>
        <taxon>Bacteria</taxon>
        <taxon>Pseudomonadati</taxon>
        <taxon>Bacteroidota</taxon>
        <taxon>Flavobacteriia</taxon>
        <taxon>Flavobacteriales</taxon>
        <taxon>Flavobacteriaceae</taxon>
        <taxon>Flavobacterium</taxon>
    </lineage>
</organism>
<dbReference type="EMBL" id="FNMV01000027">
    <property type="protein sequence ID" value="SDY06174.1"/>
    <property type="molecule type" value="Genomic_DNA"/>
</dbReference>
<gene>
    <name evidence="1" type="ORF">SAMN05444338_1277</name>
</gene>
<keyword evidence="2" id="KW-1185">Reference proteome</keyword>
<evidence type="ECO:0000313" key="2">
    <source>
        <dbReference type="Proteomes" id="UP000198569"/>
    </source>
</evidence>
<dbReference type="AlphaFoldDB" id="A0A1H3GUL2"/>
<dbReference type="Proteomes" id="UP000198569">
    <property type="component" value="Unassembled WGS sequence"/>
</dbReference>